<evidence type="ECO:0000256" key="3">
    <source>
        <dbReference type="ARBA" id="ARBA00022679"/>
    </source>
</evidence>
<comment type="caution">
    <text evidence="6">The sequence shown here is derived from an EMBL/GenBank/DDBJ whole genome shotgun (WGS) entry which is preliminary data.</text>
</comment>
<evidence type="ECO:0000313" key="7">
    <source>
        <dbReference type="Proteomes" id="UP001501586"/>
    </source>
</evidence>
<dbReference type="InterPro" id="IPR004839">
    <property type="entry name" value="Aminotransferase_I/II_large"/>
</dbReference>
<sequence length="395" mass="42852">MDSVRSHLNEYVTALGRSPVRDLFEISLDPALISFAGGNPAPELFDVDGLAAAFSAVMATEGGRAMQYSSTDGEPEMREAAAKRTTEMGVPTSPDQLIITSGSQQGLGLLSQTLINPGDVVLAENPSFVSALQAFGLQGAEFKPVDTDEAGVIPEALESAIEKWHPKAVYLIPTFQNPTGITMSAERRRQVADILAASDTWLIEDDPYSELRFTEEQQIPISADQRLDDRAFLCNTLSKVLSPGLRVGWVRGPAHVLERMSAAKQANSLQTSTIDQLAAAYYLAHNDLQAKLDGVRAEYRARRDAMLEGLREGLPEGSAMTEPEGGMFVWARLPEGHDASALVYDAIRAGVVFVPGAPFYIAEPDPRTLRFSFVSNDPEHTREGLSRLGSVFDRG</sequence>
<protein>
    <submittedName>
        <fullName evidence="6">PLP-dependent aminotransferase family protein</fullName>
    </submittedName>
</protein>
<dbReference type="CDD" id="cd00609">
    <property type="entry name" value="AAT_like"/>
    <property type="match status" value="1"/>
</dbReference>
<evidence type="ECO:0000256" key="2">
    <source>
        <dbReference type="ARBA" id="ARBA00022576"/>
    </source>
</evidence>
<keyword evidence="3" id="KW-0808">Transferase</keyword>
<dbReference type="Pfam" id="PF00155">
    <property type="entry name" value="Aminotran_1_2"/>
    <property type="match status" value="1"/>
</dbReference>
<dbReference type="GO" id="GO:0008483">
    <property type="term" value="F:transaminase activity"/>
    <property type="evidence" value="ECO:0007669"/>
    <property type="project" value="UniProtKB-KW"/>
</dbReference>
<evidence type="ECO:0000313" key="6">
    <source>
        <dbReference type="EMBL" id="GAA4284305.1"/>
    </source>
</evidence>
<name>A0ABP8EK79_9MICO</name>
<keyword evidence="4" id="KW-0663">Pyridoxal phosphate</keyword>
<evidence type="ECO:0000256" key="1">
    <source>
        <dbReference type="ARBA" id="ARBA00001933"/>
    </source>
</evidence>
<evidence type="ECO:0000259" key="5">
    <source>
        <dbReference type="Pfam" id="PF00155"/>
    </source>
</evidence>
<reference evidence="7" key="1">
    <citation type="journal article" date="2019" name="Int. J. Syst. Evol. Microbiol.">
        <title>The Global Catalogue of Microorganisms (GCM) 10K type strain sequencing project: providing services to taxonomists for standard genome sequencing and annotation.</title>
        <authorList>
            <consortium name="The Broad Institute Genomics Platform"/>
            <consortium name="The Broad Institute Genome Sequencing Center for Infectious Disease"/>
            <person name="Wu L."/>
            <person name="Ma J."/>
        </authorList>
    </citation>
    <scope>NUCLEOTIDE SEQUENCE [LARGE SCALE GENOMIC DNA]</scope>
    <source>
        <strain evidence="7">JCM 17458</strain>
    </source>
</reference>
<dbReference type="SUPFAM" id="SSF53383">
    <property type="entry name" value="PLP-dependent transferases"/>
    <property type="match status" value="1"/>
</dbReference>
<comment type="cofactor">
    <cofactor evidence="1">
        <name>pyridoxal 5'-phosphate</name>
        <dbReference type="ChEBI" id="CHEBI:597326"/>
    </cofactor>
</comment>
<proteinExistence type="predicted"/>
<organism evidence="6 7">
    <name type="scientific">Brevibacterium daeguense</name>
    <dbReference type="NCBI Taxonomy" id="909936"/>
    <lineage>
        <taxon>Bacteria</taxon>
        <taxon>Bacillati</taxon>
        <taxon>Actinomycetota</taxon>
        <taxon>Actinomycetes</taxon>
        <taxon>Micrococcales</taxon>
        <taxon>Brevibacteriaceae</taxon>
        <taxon>Brevibacterium</taxon>
    </lineage>
</organism>
<dbReference type="InterPro" id="IPR015422">
    <property type="entry name" value="PyrdxlP-dep_Trfase_small"/>
</dbReference>
<accession>A0ABP8EK79</accession>
<dbReference type="EMBL" id="BAABAZ010000006">
    <property type="protein sequence ID" value="GAA4284305.1"/>
    <property type="molecule type" value="Genomic_DNA"/>
</dbReference>
<dbReference type="InterPro" id="IPR050859">
    <property type="entry name" value="Class-I_PLP-dep_aminotransf"/>
</dbReference>
<feature type="domain" description="Aminotransferase class I/classII large" evidence="5">
    <location>
        <begin position="56"/>
        <end position="387"/>
    </location>
</feature>
<dbReference type="InterPro" id="IPR015421">
    <property type="entry name" value="PyrdxlP-dep_Trfase_major"/>
</dbReference>
<keyword evidence="7" id="KW-1185">Reference proteome</keyword>
<evidence type="ECO:0000256" key="4">
    <source>
        <dbReference type="ARBA" id="ARBA00022898"/>
    </source>
</evidence>
<dbReference type="RefSeq" id="WP_236866027.1">
    <property type="nucleotide sequence ID" value="NZ_BAABAZ010000006.1"/>
</dbReference>
<dbReference type="Gene3D" id="3.90.1150.10">
    <property type="entry name" value="Aspartate Aminotransferase, domain 1"/>
    <property type="match status" value="1"/>
</dbReference>
<dbReference type="PANTHER" id="PTHR42790">
    <property type="entry name" value="AMINOTRANSFERASE"/>
    <property type="match status" value="1"/>
</dbReference>
<dbReference type="InterPro" id="IPR015424">
    <property type="entry name" value="PyrdxlP-dep_Trfase"/>
</dbReference>
<dbReference type="PANTHER" id="PTHR42790:SF19">
    <property type="entry name" value="KYNURENINE_ALPHA-AMINOADIPATE AMINOTRANSFERASE, MITOCHONDRIAL"/>
    <property type="match status" value="1"/>
</dbReference>
<dbReference type="Proteomes" id="UP001501586">
    <property type="component" value="Unassembled WGS sequence"/>
</dbReference>
<dbReference type="Gene3D" id="3.40.640.10">
    <property type="entry name" value="Type I PLP-dependent aspartate aminotransferase-like (Major domain)"/>
    <property type="match status" value="1"/>
</dbReference>
<keyword evidence="2 6" id="KW-0032">Aminotransferase</keyword>
<gene>
    <name evidence="6" type="ORF">GCM10022261_18360</name>
</gene>